<dbReference type="AlphaFoldDB" id="A0A077MFU1"/>
<name>A0A077MFU1_9MICO</name>
<keyword evidence="1" id="KW-1133">Transmembrane helix</keyword>
<feature type="transmembrane region" description="Helical" evidence="1">
    <location>
        <begin position="96"/>
        <end position="119"/>
    </location>
</feature>
<gene>
    <name evidence="2" type="ORF">BN13_60039</name>
</gene>
<evidence type="ECO:0000256" key="1">
    <source>
        <dbReference type="SAM" id="Phobius"/>
    </source>
</evidence>
<keyword evidence="3" id="KW-1185">Reference proteome</keyword>
<dbReference type="Pfam" id="PF19931">
    <property type="entry name" value="DUF6394"/>
    <property type="match status" value="1"/>
</dbReference>
<dbReference type="OrthoDB" id="3295158at2"/>
<dbReference type="STRING" id="1193518.BN13_60039"/>
<evidence type="ECO:0000313" key="2">
    <source>
        <dbReference type="EMBL" id="CCI54138.1"/>
    </source>
</evidence>
<keyword evidence="1" id="KW-0812">Transmembrane</keyword>
<reference evidence="2 3" key="1">
    <citation type="journal article" date="2013" name="ISME J.">
        <title>A metabolic model for members of the genus Tetrasphaera involved in enhanced biological phosphorus removal.</title>
        <authorList>
            <person name="Kristiansen R."/>
            <person name="Nguyen H.T.T."/>
            <person name="Saunders A.M."/>
            <person name="Nielsen J.L."/>
            <person name="Wimmer R."/>
            <person name="Le V.Q."/>
            <person name="McIlroy S.J."/>
            <person name="Petrovski S."/>
            <person name="Seviour R.J."/>
            <person name="Calteau A."/>
            <person name="Nielsen K.L."/>
            <person name="Nielsen P.H."/>
        </authorList>
    </citation>
    <scope>NUCLEOTIDE SEQUENCE [LARGE SCALE GENOMIC DNA]</scope>
    <source>
        <strain evidence="2 3">Ben 74</strain>
    </source>
</reference>
<feature type="transmembrane region" description="Helical" evidence="1">
    <location>
        <begin position="36"/>
        <end position="54"/>
    </location>
</feature>
<evidence type="ECO:0000313" key="3">
    <source>
        <dbReference type="Proteomes" id="UP000035720"/>
    </source>
</evidence>
<keyword evidence="1" id="KW-0472">Membrane</keyword>
<dbReference type="EMBL" id="CAJC01000172">
    <property type="protein sequence ID" value="CCI54138.1"/>
    <property type="molecule type" value="Genomic_DNA"/>
</dbReference>
<feature type="transmembrane region" description="Helical" evidence="1">
    <location>
        <begin position="7"/>
        <end position="24"/>
    </location>
</feature>
<dbReference type="InterPro" id="IPR045655">
    <property type="entry name" value="DUF6394"/>
</dbReference>
<dbReference type="Proteomes" id="UP000035720">
    <property type="component" value="Unassembled WGS sequence"/>
</dbReference>
<dbReference type="RefSeq" id="WP_048543998.1">
    <property type="nucleotide sequence ID" value="NZ_HF571038.1"/>
</dbReference>
<sequence length="128" mass="13596">MSLEKVVFGFFVVLAGTLNFGYFVGDLTDPHVHNIYELYAAVVVNVVAVILKFGDRTQIGALHLATSLVAVIQLLAAAITWIALSSASDTTLSPSQMSSVVSLSGGALLANVISIILLVTETVTYQRR</sequence>
<proteinExistence type="predicted"/>
<protein>
    <submittedName>
        <fullName evidence="2">Uncharacterized protein</fullName>
    </submittedName>
</protein>
<feature type="transmembrane region" description="Helical" evidence="1">
    <location>
        <begin position="61"/>
        <end position="84"/>
    </location>
</feature>
<accession>A0A077MFU1</accession>
<comment type="caution">
    <text evidence="2">The sequence shown here is derived from an EMBL/GenBank/DDBJ whole genome shotgun (WGS) entry which is preliminary data.</text>
</comment>
<organism evidence="2 3">
    <name type="scientific">Nostocoides jenkinsii Ben 74</name>
    <dbReference type="NCBI Taxonomy" id="1193518"/>
    <lineage>
        <taxon>Bacteria</taxon>
        <taxon>Bacillati</taxon>
        <taxon>Actinomycetota</taxon>
        <taxon>Actinomycetes</taxon>
        <taxon>Micrococcales</taxon>
        <taxon>Intrasporangiaceae</taxon>
        <taxon>Nostocoides</taxon>
    </lineage>
</organism>